<evidence type="ECO:0000256" key="2">
    <source>
        <dbReference type="ARBA" id="ARBA00006555"/>
    </source>
</evidence>
<dbReference type="GO" id="GO:0015031">
    <property type="term" value="P:protein transport"/>
    <property type="evidence" value="ECO:0007669"/>
    <property type="project" value="UniProtKB-KW"/>
</dbReference>
<keyword evidence="8" id="KW-1133">Transmembrane helix</keyword>
<feature type="region of interest" description="Disordered" evidence="10">
    <location>
        <begin position="57"/>
        <end position="78"/>
    </location>
</feature>
<evidence type="ECO:0000256" key="3">
    <source>
        <dbReference type="ARBA" id="ARBA00022448"/>
    </source>
</evidence>
<comment type="subcellular location">
    <subcellularLocation>
        <location evidence="1">Cell inner membrane</location>
        <topology evidence="1">Single-pass membrane protein</topology>
        <orientation evidence="1">Periplasmic side</orientation>
    </subcellularLocation>
</comment>
<evidence type="ECO:0000313" key="13">
    <source>
        <dbReference type="Proteomes" id="UP000294200"/>
    </source>
</evidence>
<keyword evidence="7" id="KW-0653">Protein transport</keyword>
<comment type="similarity">
    <text evidence="2">Belongs to the TonB family.</text>
</comment>
<dbReference type="GO" id="GO:0098797">
    <property type="term" value="C:plasma membrane protein complex"/>
    <property type="evidence" value="ECO:0007669"/>
    <property type="project" value="TreeGrafter"/>
</dbReference>
<dbReference type="PANTHER" id="PTHR33446:SF2">
    <property type="entry name" value="PROTEIN TONB"/>
    <property type="match status" value="1"/>
</dbReference>
<gene>
    <name evidence="12" type="ORF">BZM27_50885</name>
</gene>
<dbReference type="AlphaFoldDB" id="A0A4R0X8X2"/>
<dbReference type="GO" id="GO:0055085">
    <property type="term" value="P:transmembrane transport"/>
    <property type="evidence" value="ECO:0007669"/>
    <property type="project" value="InterPro"/>
</dbReference>
<keyword evidence="9" id="KW-0472">Membrane</keyword>
<feature type="region of interest" description="Disordered" evidence="10">
    <location>
        <begin position="105"/>
        <end position="125"/>
    </location>
</feature>
<evidence type="ECO:0000256" key="5">
    <source>
        <dbReference type="ARBA" id="ARBA00022519"/>
    </source>
</evidence>
<dbReference type="Gene3D" id="3.30.1150.10">
    <property type="match status" value="1"/>
</dbReference>
<comment type="caution">
    <text evidence="12">The sequence shown here is derived from an EMBL/GenBank/DDBJ whole genome shotgun (WGS) entry which is preliminary data.</text>
</comment>
<feature type="domain" description="TonB C-terminal" evidence="11">
    <location>
        <begin position="141"/>
        <end position="237"/>
    </location>
</feature>
<evidence type="ECO:0000256" key="6">
    <source>
        <dbReference type="ARBA" id="ARBA00022692"/>
    </source>
</evidence>
<evidence type="ECO:0000256" key="9">
    <source>
        <dbReference type="ARBA" id="ARBA00023136"/>
    </source>
</evidence>
<evidence type="ECO:0000256" key="1">
    <source>
        <dbReference type="ARBA" id="ARBA00004383"/>
    </source>
</evidence>
<keyword evidence="6" id="KW-0812">Transmembrane</keyword>
<evidence type="ECO:0000256" key="8">
    <source>
        <dbReference type="ARBA" id="ARBA00022989"/>
    </source>
</evidence>
<reference evidence="12 13" key="1">
    <citation type="submission" date="2017-02" db="EMBL/GenBank/DDBJ databases">
        <title>Paraburkholderia sophoroidis sp. nov. and Paraburkholderia steynii sp. nov. rhizobial symbionts of the fynbos legume Hypocalyptus sophoroides.</title>
        <authorList>
            <person name="Steenkamp E.T."/>
            <person name="Beukes C.W."/>
            <person name="Van Zyl E."/>
            <person name="Avontuur J."/>
            <person name="Chan W.Y."/>
            <person name="Hassen A."/>
            <person name="Palmer M."/>
            <person name="Mthombeni L."/>
            <person name="Phalane F."/>
            <person name="Sereme K."/>
            <person name="Venter S.N."/>
        </authorList>
    </citation>
    <scope>NUCLEOTIDE SEQUENCE [LARGE SCALE GENOMIC DNA]</scope>
    <source>
        <strain evidence="12 13">HC1.1ba</strain>
    </source>
</reference>
<dbReference type="PROSITE" id="PS52015">
    <property type="entry name" value="TONB_CTD"/>
    <property type="match status" value="1"/>
</dbReference>
<organism evidence="12 13">
    <name type="scientific">Paraburkholderia steynii</name>
    <dbReference type="NCBI Taxonomy" id="1245441"/>
    <lineage>
        <taxon>Bacteria</taxon>
        <taxon>Pseudomonadati</taxon>
        <taxon>Pseudomonadota</taxon>
        <taxon>Betaproteobacteria</taxon>
        <taxon>Burkholderiales</taxon>
        <taxon>Burkholderiaceae</taxon>
        <taxon>Paraburkholderia</taxon>
    </lineage>
</organism>
<dbReference type="SUPFAM" id="SSF74653">
    <property type="entry name" value="TolA/TonB C-terminal domain"/>
    <property type="match status" value="1"/>
</dbReference>
<keyword evidence="13" id="KW-1185">Reference proteome</keyword>
<protein>
    <submittedName>
        <fullName evidence="12">Energy transducer TonB</fullName>
    </submittedName>
</protein>
<feature type="compositionally biased region" description="Low complexity" evidence="10">
    <location>
        <begin position="57"/>
        <end position="66"/>
    </location>
</feature>
<keyword evidence="3" id="KW-0813">Transport</keyword>
<dbReference type="NCBIfam" id="TIGR01352">
    <property type="entry name" value="tonB_Cterm"/>
    <property type="match status" value="1"/>
</dbReference>
<evidence type="ECO:0000313" key="12">
    <source>
        <dbReference type="EMBL" id="TCG03119.1"/>
    </source>
</evidence>
<keyword evidence="4" id="KW-1003">Cell membrane</keyword>
<keyword evidence="5" id="KW-0997">Cell inner membrane</keyword>
<evidence type="ECO:0000256" key="7">
    <source>
        <dbReference type="ARBA" id="ARBA00022927"/>
    </source>
</evidence>
<proteinExistence type="inferred from homology"/>
<dbReference type="GO" id="GO:0031992">
    <property type="term" value="F:energy transducer activity"/>
    <property type="evidence" value="ECO:0007669"/>
    <property type="project" value="TreeGrafter"/>
</dbReference>
<sequence>MDNAARVRRRVAVVAAFVAAIHAFAFAVGFTMRESVPLRPIESRTITARLISPAPVAAPSAIQSTPTSPPPKPTPVQKVRAKALLRPTPKPRPAPLPITQAQHEISTPGHAPSVPPAPAAPALEEPHAPVAGAPTMVLSAPKDVSHLDCSIVQPDYPALSRRHGETGRALVRFVVGLTGKIESIELKKSSGYDRLDQAALDAMHASSCKPYLENGEPIRATYTQPFNFSLNRPAETG</sequence>
<accession>A0A4R0X8X2</accession>
<dbReference type="Proteomes" id="UP000294200">
    <property type="component" value="Unassembled WGS sequence"/>
</dbReference>
<dbReference type="InterPro" id="IPR051045">
    <property type="entry name" value="TonB-dependent_transducer"/>
</dbReference>
<dbReference type="InterPro" id="IPR006260">
    <property type="entry name" value="TonB/TolA_C"/>
</dbReference>
<dbReference type="PANTHER" id="PTHR33446">
    <property type="entry name" value="PROTEIN TONB-RELATED"/>
    <property type="match status" value="1"/>
</dbReference>
<dbReference type="InterPro" id="IPR037682">
    <property type="entry name" value="TonB_C"/>
</dbReference>
<dbReference type="Pfam" id="PF03544">
    <property type="entry name" value="TonB_C"/>
    <property type="match status" value="1"/>
</dbReference>
<evidence type="ECO:0000256" key="4">
    <source>
        <dbReference type="ARBA" id="ARBA00022475"/>
    </source>
</evidence>
<dbReference type="EMBL" id="MWML01000515">
    <property type="protein sequence ID" value="TCG03119.1"/>
    <property type="molecule type" value="Genomic_DNA"/>
</dbReference>
<name>A0A4R0X8X2_9BURK</name>
<evidence type="ECO:0000256" key="10">
    <source>
        <dbReference type="SAM" id="MobiDB-lite"/>
    </source>
</evidence>
<evidence type="ECO:0000259" key="11">
    <source>
        <dbReference type="PROSITE" id="PS52015"/>
    </source>
</evidence>